<dbReference type="Proteomes" id="UP000299102">
    <property type="component" value="Unassembled WGS sequence"/>
</dbReference>
<evidence type="ECO:0000313" key="2">
    <source>
        <dbReference type="Proteomes" id="UP000299102"/>
    </source>
</evidence>
<keyword evidence="2" id="KW-1185">Reference proteome</keyword>
<comment type="caution">
    <text evidence="1">The sequence shown here is derived from an EMBL/GenBank/DDBJ whole genome shotgun (WGS) entry which is preliminary data.</text>
</comment>
<accession>A0A4C2AB17</accession>
<dbReference type="AlphaFoldDB" id="A0A4C2AB17"/>
<sequence length="92" mass="10730">MLSNTNIYLKEGFSPTVLQKRKDLQQELEAERQAGKRVVLPYDKIVQLKYESELHHTQKETNDFSVYVTLRRQRKTTKLTNEGTKASKMSVS</sequence>
<proteinExistence type="predicted"/>
<organism evidence="1 2">
    <name type="scientific">Eumeta variegata</name>
    <name type="common">Bagworm moth</name>
    <name type="synonym">Eumeta japonica</name>
    <dbReference type="NCBI Taxonomy" id="151549"/>
    <lineage>
        <taxon>Eukaryota</taxon>
        <taxon>Metazoa</taxon>
        <taxon>Ecdysozoa</taxon>
        <taxon>Arthropoda</taxon>
        <taxon>Hexapoda</taxon>
        <taxon>Insecta</taxon>
        <taxon>Pterygota</taxon>
        <taxon>Neoptera</taxon>
        <taxon>Endopterygota</taxon>
        <taxon>Lepidoptera</taxon>
        <taxon>Glossata</taxon>
        <taxon>Ditrysia</taxon>
        <taxon>Tineoidea</taxon>
        <taxon>Psychidae</taxon>
        <taxon>Oiketicinae</taxon>
        <taxon>Eumeta</taxon>
    </lineage>
</organism>
<dbReference type="OrthoDB" id="7437979at2759"/>
<protein>
    <submittedName>
        <fullName evidence="1">Uncharacterized protein</fullName>
    </submittedName>
</protein>
<dbReference type="EMBL" id="BGZK01003054">
    <property type="protein sequence ID" value="GBP98041.1"/>
    <property type="molecule type" value="Genomic_DNA"/>
</dbReference>
<reference evidence="1 2" key="1">
    <citation type="journal article" date="2019" name="Commun. Biol.">
        <title>The bagworm genome reveals a unique fibroin gene that provides high tensile strength.</title>
        <authorList>
            <person name="Kono N."/>
            <person name="Nakamura H."/>
            <person name="Ohtoshi R."/>
            <person name="Tomita M."/>
            <person name="Numata K."/>
            <person name="Arakawa K."/>
        </authorList>
    </citation>
    <scope>NUCLEOTIDE SEQUENCE [LARGE SCALE GENOMIC DNA]</scope>
</reference>
<evidence type="ECO:0000313" key="1">
    <source>
        <dbReference type="EMBL" id="GBP98041.1"/>
    </source>
</evidence>
<name>A0A4C2AB17_EUMVA</name>
<gene>
    <name evidence="1" type="ORF">EVAR_98875_1</name>
</gene>